<dbReference type="PIRSF" id="PIRSF037778">
    <property type="entry name" value="UCP037778_transp_RibU"/>
    <property type="match status" value="1"/>
</dbReference>
<dbReference type="GO" id="GO:0032217">
    <property type="term" value="F:riboflavin transmembrane transporter activity"/>
    <property type="evidence" value="ECO:0007669"/>
    <property type="project" value="UniProtKB-UniRule"/>
</dbReference>
<keyword evidence="3 8" id="KW-0813">Transport</keyword>
<evidence type="ECO:0000256" key="9">
    <source>
        <dbReference type="SAM" id="Phobius"/>
    </source>
</evidence>
<evidence type="ECO:0000256" key="4">
    <source>
        <dbReference type="ARBA" id="ARBA00022475"/>
    </source>
</evidence>
<dbReference type="AlphaFoldDB" id="A0A1M6YF64"/>
<keyword evidence="4 8" id="KW-1003">Cell membrane</keyword>
<dbReference type="InterPro" id="IPR024529">
    <property type="entry name" value="ECF_trnsprt_substrate-spec"/>
</dbReference>
<evidence type="ECO:0000256" key="7">
    <source>
        <dbReference type="ARBA" id="ARBA00023136"/>
    </source>
</evidence>
<evidence type="ECO:0000313" key="10">
    <source>
        <dbReference type="EMBL" id="SHL16944.1"/>
    </source>
</evidence>
<dbReference type="Pfam" id="PF12822">
    <property type="entry name" value="ECF_trnsprt"/>
    <property type="match status" value="1"/>
</dbReference>
<dbReference type="GO" id="GO:0005886">
    <property type="term" value="C:plasma membrane"/>
    <property type="evidence" value="ECO:0007669"/>
    <property type="project" value="UniProtKB-SubCell"/>
</dbReference>
<dbReference type="InterPro" id="IPR025720">
    <property type="entry name" value="RibU"/>
</dbReference>
<evidence type="ECO:0000256" key="8">
    <source>
        <dbReference type="PIRNR" id="PIRNR037778"/>
    </source>
</evidence>
<evidence type="ECO:0000256" key="1">
    <source>
        <dbReference type="ARBA" id="ARBA00004651"/>
    </source>
</evidence>
<feature type="transmembrane region" description="Helical" evidence="9">
    <location>
        <begin position="20"/>
        <end position="44"/>
    </location>
</feature>
<evidence type="ECO:0000256" key="2">
    <source>
        <dbReference type="ARBA" id="ARBA00005540"/>
    </source>
</evidence>
<evidence type="ECO:0000313" key="11">
    <source>
        <dbReference type="Proteomes" id="UP000183975"/>
    </source>
</evidence>
<dbReference type="Gene3D" id="1.10.1760.20">
    <property type="match status" value="1"/>
</dbReference>
<evidence type="ECO:0000256" key="5">
    <source>
        <dbReference type="ARBA" id="ARBA00022692"/>
    </source>
</evidence>
<name>A0A1M6YF64_9FIRM</name>
<comment type="function">
    <text evidence="8">Probably a riboflavin-binding protein that interacts with the energy-coupling factor (ECF) ABC-transporter complex.</text>
</comment>
<dbReference type="Proteomes" id="UP000183975">
    <property type="component" value="Unassembled WGS sequence"/>
</dbReference>
<dbReference type="GeneID" id="78177675"/>
<gene>
    <name evidence="10" type="ORF">SAMN02745138_02987</name>
</gene>
<protein>
    <recommendedName>
        <fullName evidence="8">Riboflavin transporter</fullName>
    </recommendedName>
</protein>
<evidence type="ECO:0000256" key="3">
    <source>
        <dbReference type="ARBA" id="ARBA00022448"/>
    </source>
</evidence>
<dbReference type="PANTHER" id="PTHR38438:SF1">
    <property type="entry name" value="RIBOFLAVIN TRANSPORTER RIBU"/>
    <property type="match status" value="1"/>
</dbReference>
<keyword evidence="7 8" id="KW-0472">Membrane</keyword>
<dbReference type="EMBL" id="FRAH01000074">
    <property type="protein sequence ID" value="SHL16944.1"/>
    <property type="molecule type" value="Genomic_DNA"/>
</dbReference>
<feature type="transmembrane region" description="Helical" evidence="9">
    <location>
        <begin position="158"/>
        <end position="181"/>
    </location>
</feature>
<feature type="transmembrane region" description="Helical" evidence="9">
    <location>
        <begin position="123"/>
        <end position="146"/>
    </location>
</feature>
<keyword evidence="5 9" id="KW-0812">Transmembrane</keyword>
<sequence>MENAVKTTAVKRKQNVRKLTALGMLGAISLILVATVHFPIIPAAPFLEYDPADVPILIGTFAFGPVAGFLLTVVVSIIQGMTVSAASGGPIGIIMHIFATGSCVLIAGNIYRRNKTRKTAAIALIVGALVMTGAMVLMNLVLTPIFLGTSMEEVIPMLLPAIIPFNLIKAGLNCAITFVLYKSISHLLKGE</sequence>
<comment type="subcellular location">
    <subcellularLocation>
        <location evidence="1">Cell membrane</location>
        <topology evidence="1">Multi-pass membrane protein</topology>
    </subcellularLocation>
</comment>
<keyword evidence="6 9" id="KW-1133">Transmembrane helix</keyword>
<dbReference type="RefSeq" id="WP_072853106.1">
    <property type="nucleotide sequence ID" value="NZ_FRAH01000074.1"/>
</dbReference>
<organism evidence="10 11">
    <name type="scientific">Anaerotignum lactatifermentans DSM 14214</name>
    <dbReference type="NCBI Taxonomy" id="1121323"/>
    <lineage>
        <taxon>Bacteria</taxon>
        <taxon>Bacillati</taxon>
        <taxon>Bacillota</taxon>
        <taxon>Clostridia</taxon>
        <taxon>Lachnospirales</taxon>
        <taxon>Anaerotignaceae</taxon>
        <taxon>Anaerotignum</taxon>
    </lineage>
</organism>
<evidence type="ECO:0000256" key="6">
    <source>
        <dbReference type="ARBA" id="ARBA00022989"/>
    </source>
</evidence>
<feature type="transmembrane region" description="Helical" evidence="9">
    <location>
        <begin position="56"/>
        <end position="78"/>
    </location>
</feature>
<proteinExistence type="inferred from homology"/>
<dbReference type="OrthoDB" id="9809216at2"/>
<dbReference type="PANTHER" id="PTHR38438">
    <property type="entry name" value="RIBOFLAVIN TRANSPORTER RIBU"/>
    <property type="match status" value="1"/>
</dbReference>
<accession>A0A1M6YF64</accession>
<reference evidence="10 11" key="1">
    <citation type="submission" date="2016-11" db="EMBL/GenBank/DDBJ databases">
        <authorList>
            <person name="Jaros S."/>
            <person name="Januszkiewicz K."/>
            <person name="Wedrychowicz H."/>
        </authorList>
    </citation>
    <scope>NUCLEOTIDE SEQUENCE [LARGE SCALE GENOMIC DNA]</scope>
    <source>
        <strain evidence="10 11">DSM 14214</strain>
    </source>
</reference>
<comment type="similarity">
    <text evidence="2 8">Belongs to the prokaryotic riboflavin transporter (P-RFT) (TC 2.A.87) family.</text>
</comment>
<keyword evidence="11" id="KW-1185">Reference proteome</keyword>